<evidence type="ECO:0000259" key="4">
    <source>
        <dbReference type="Pfam" id="PF00346"/>
    </source>
</evidence>
<proteinExistence type="inferred from homology"/>
<dbReference type="Gene3D" id="1.10.645.10">
    <property type="entry name" value="Cytochrome-c3 Hydrogenase, chain B"/>
    <property type="match status" value="2"/>
</dbReference>
<dbReference type="GO" id="GO:0051287">
    <property type="term" value="F:NAD binding"/>
    <property type="evidence" value="ECO:0007669"/>
    <property type="project" value="InterPro"/>
</dbReference>
<protein>
    <recommendedName>
        <fullName evidence="4">NADH-quinone oxidoreductase subunit D domain-containing protein</fullName>
    </recommendedName>
</protein>
<dbReference type="Proteomes" id="UP001374535">
    <property type="component" value="Mitochondrion MT"/>
</dbReference>
<evidence type="ECO:0000256" key="2">
    <source>
        <dbReference type="ARBA" id="ARBA00022967"/>
    </source>
</evidence>
<organism evidence="5 6">
    <name type="scientific">Vigna mungo</name>
    <name type="common">Black gram</name>
    <name type="synonym">Phaseolus mungo</name>
    <dbReference type="NCBI Taxonomy" id="3915"/>
    <lineage>
        <taxon>Eukaryota</taxon>
        <taxon>Viridiplantae</taxon>
        <taxon>Streptophyta</taxon>
        <taxon>Embryophyta</taxon>
        <taxon>Tracheophyta</taxon>
        <taxon>Spermatophyta</taxon>
        <taxon>Magnoliopsida</taxon>
        <taxon>eudicotyledons</taxon>
        <taxon>Gunneridae</taxon>
        <taxon>Pentapetalae</taxon>
        <taxon>rosids</taxon>
        <taxon>fabids</taxon>
        <taxon>Fabales</taxon>
        <taxon>Fabaceae</taxon>
        <taxon>Papilionoideae</taxon>
        <taxon>50 kb inversion clade</taxon>
        <taxon>NPAAA clade</taxon>
        <taxon>indigoferoid/millettioid clade</taxon>
        <taxon>Phaseoleae</taxon>
        <taxon>Vigna</taxon>
    </lineage>
</organism>
<gene>
    <name evidence="5" type="ORF">V8G54_000222</name>
</gene>
<dbReference type="Pfam" id="PF00346">
    <property type="entry name" value="Complex1_49kDa"/>
    <property type="match status" value="1"/>
</dbReference>
<dbReference type="InterPro" id="IPR022885">
    <property type="entry name" value="NDH1_su_D/H"/>
</dbReference>
<dbReference type="InterPro" id="IPR029014">
    <property type="entry name" value="NiFe-Hase_large"/>
</dbReference>
<sequence>MGPHHPSMHGVLRLIVTLDGEDVIDCEPILATMFTEAITVNGPEQLGNIQVPKRASYIRVIMLELSRIASHLLWLGPFMADIGAQTPFFYIFREREFIYDLFEAATVDVKEVINWGLSGPMLRASGIQWDLRKVDNYECYEEFHWEVQWQKEGDSLAQIRCFDREKEPEWNEFDPQGRIRDFSNRGSKWFSLEMGKFIRPGYNSVVGPEYTGPFGVLQALADGTKLLFKENLMSI</sequence>
<dbReference type="PANTHER" id="PTHR11993:SF10">
    <property type="entry name" value="NADH DEHYDROGENASE [UBIQUINONE] IRON-SULFUR PROTEIN 2, MITOCHONDRIAL"/>
    <property type="match status" value="1"/>
</dbReference>
<geneLocation type="mitochondrion" evidence="5"/>
<dbReference type="InterPro" id="IPR018086">
    <property type="entry name" value="NADH_UbQ_OxRdtase_su1_CS"/>
</dbReference>
<evidence type="ECO:0000256" key="1">
    <source>
        <dbReference type="ARBA" id="ARBA00005769"/>
    </source>
</evidence>
<dbReference type="GO" id="GO:0016651">
    <property type="term" value="F:oxidoreductase activity, acting on NAD(P)H"/>
    <property type="evidence" value="ECO:0007669"/>
    <property type="project" value="InterPro"/>
</dbReference>
<dbReference type="GO" id="GO:0009535">
    <property type="term" value="C:chloroplast thylakoid membrane"/>
    <property type="evidence" value="ECO:0007669"/>
    <property type="project" value="TreeGrafter"/>
</dbReference>
<dbReference type="GO" id="GO:0048038">
    <property type="term" value="F:quinone binding"/>
    <property type="evidence" value="ECO:0007669"/>
    <property type="project" value="InterPro"/>
</dbReference>
<keyword evidence="6" id="KW-1185">Reference proteome</keyword>
<keyword evidence="3" id="KW-0520">NAD</keyword>
<comment type="similarity">
    <text evidence="1">Belongs to the complex I 49 kDa subunit family.</text>
</comment>
<dbReference type="SUPFAM" id="SSF56762">
    <property type="entry name" value="HydB/Nqo4-like"/>
    <property type="match status" value="1"/>
</dbReference>
<evidence type="ECO:0000256" key="3">
    <source>
        <dbReference type="ARBA" id="ARBA00023027"/>
    </source>
</evidence>
<accession>A0AAQ3PGP7</accession>
<dbReference type="AlphaFoldDB" id="A0AAQ3PGP7"/>
<dbReference type="InterPro" id="IPR001135">
    <property type="entry name" value="NADH_Q_OxRdtase_suD"/>
</dbReference>
<keyword evidence="5" id="KW-0496">Mitochondrion</keyword>
<dbReference type="EMBL" id="CP144701">
    <property type="protein sequence ID" value="WVZ26770.1"/>
    <property type="molecule type" value="Genomic_DNA"/>
</dbReference>
<dbReference type="PROSITE" id="PS00667">
    <property type="entry name" value="COMPLEX1_ND1_1"/>
    <property type="match status" value="1"/>
</dbReference>
<keyword evidence="2" id="KW-1278">Translocase</keyword>
<name>A0AAQ3PGP7_VIGMU</name>
<evidence type="ECO:0000313" key="5">
    <source>
        <dbReference type="EMBL" id="WVZ26770.1"/>
    </source>
</evidence>
<feature type="domain" description="NADH-quinone oxidoreductase subunit D" evidence="4">
    <location>
        <begin position="105"/>
        <end position="161"/>
    </location>
</feature>
<evidence type="ECO:0000313" key="6">
    <source>
        <dbReference type="Proteomes" id="UP001374535"/>
    </source>
</evidence>
<dbReference type="PANTHER" id="PTHR11993">
    <property type="entry name" value="NADH-UBIQUINONE OXIDOREDUCTASE 49 KDA SUBUNIT"/>
    <property type="match status" value="1"/>
</dbReference>
<reference evidence="5 6" key="1">
    <citation type="journal article" date="2023" name="Life. Sci Alliance">
        <title>Evolutionary insights into 3D genome organization and epigenetic landscape of Vigna mungo.</title>
        <authorList>
            <person name="Junaid A."/>
            <person name="Singh B."/>
            <person name="Bhatia S."/>
        </authorList>
    </citation>
    <scope>NUCLEOTIDE SEQUENCE [LARGE SCALE GENOMIC DNA]</scope>
    <source>
        <strain evidence="5">Urdbean</strain>
    </source>
</reference>